<gene>
    <name evidence="1" type="ORF">HINF_LOCUS15781</name>
    <name evidence="2" type="ORF">HINF_LOCUS3593</name>
</gene>
<reference evidence="2 3" key="2">
    <citation type="submission" date="2024-07" db="EMBL/GenBank/DDBJ databases">
        <authorList>
            <person name="Akdeniz Z."/>
        </authorList>
    </citation>
    <scope>NUCLEOTIDE SEQUENCE [LARGE SCALE GENOMIC DNA]</scope>
</reference>
<dbReference type="EMBL" id="CATOUU010000386">
    <property type="protein sequence ID" value="CAI9928136.1"/>
    <property type="molecule type" value="Genomic_DNA"/>
</dbReference>
<dbReference type="AlphaFoldDB" id="A0AA86TTH4"/>
<keyword evidence="3" id="KW-1185">Reference proteome</keyword>
<dbReference type="EMBL" id="CAXDID020000006">
    <property type="protein sequence ID" value="CAL5975960.1"/>
    <property type="molecule type" value="Genomic_DNA"/>
</dbReference>
<accession>A0AA86TTH4</accession>
<dbReference type="Proteomes" id="UP001642409">
    <property type="component" value="Unassembled WGS sequence"/>
</dbReference>
<organism evidence="1">
    <name type="scientific">Hexamita inflata</name>
    <dbReference type="NCBI Taxonomy" id="28002"/>
    <lineage>
        <taxon>Eukaryota</taxon>
        <taxon>Metamonada</taxon>
        <taxon>Diplomonadida</taxon>
        <taxon>Hexamitidae</taxon>
        <taxon>Hexamitinae</taxon>
        <taxon>Hexamita</taxon>
    </lineage>
</organism>
<proteinExistence type="predicted"/>
<reference evidence="1" key="1">
    <citation type="submission" date="2023-06" db="EMBL/GenBank/DDBJ databases">
        <authorList>
            <person name="Kurt Z."/>
        </authorList>
    </citation>
    <scope>NUCLEOTIDE SEQUENCE</scope>
</reference>
<name>A0AA86TTH4_9EUKA</name>
<sequence length="174" mass="20154">MNAHLFTNALYQYLLSKNINVAMEAIQIQQQIDSMDKGAKRGIWKHIGKILNVNGKIAHNYYHNTWSTQFSDSLTAYRIIIKQMVLENPHLNNLDIVQKVVDMFPDKNFSKHSLQQIVYIQRQRWLLSPNLSHMNMISQNTDKASFIDSEVKHTIDGFSVDISQCVRFLDAVSM</sequence>
<protein>
    <submittedName>
        <fullName evidence="1">Uncharacterized protein</fullName>
    </submittedName>
</protein>
<evidence type="ECO:0000313" key="2">
    <source>
        <dbReference type="EMBL" id="CAL5975960.1"/>
    </source>
</evidence>
<evidence type="ECO:0000313" key="1">
    <source>
        <dbReference type="EMBL" id="CAI9928136.1"/>
    </source>
</evidence>
<comment type="caution">
    <text evidence="1">The sequence shown here is derived from an EMBL/GenBank/DDBJ whole genome shotgun (WGS) entry which is preliminary data.</text>
</comment>
<evidence type="ECO:0000313" key="3">
    <source>
        <dbReference type="Proteomes" id="UP001642409"/>
    </source>
</evidence>